<feature type="region of interest" description="Disordered" evidence="1">
    <location>
        <begin position="61"/>
        <end position="82"/>
    </location>
</feature>
<sequence>MDPATTAQAEPTHPQLVTTSELQSLNGSRHQTYYMETITFKVEGCLFKVPRHNLEHRSQIFGTASTLPSGDETAEGQSDEKPVELEGVERVDFQALMKALYPLDLQQIYKNKDAWMTKEEWVSVLKLASKWFFVDLRELAIYALSNRDDVQSVERIVWGRQYDVPDWLRKGYTELGCRPDSSITEDEARIIGWEAAFRLIQARESAMRGYHGWDSYSLQSVSQYIESTFSDEFRQTELASSDF</sequence>
<evidence type="ECO:0008006" key="4">
    <source>
        <dbReference type="Google" id="ProtNLM"/>
    </source>
</evidence>
<dbReference type="Proteomes" id="UP001362999">
    <property type="component" value="Unassembled WGS sequence"/>
</dbReference>
<dbReference type="InterPro" id="IPR011333">
    <property type="entry name" value="SKP1/BTB/POZ_sf"/>
</dbReference>
<reference evidence="2 3" key="1">
    <citation type="journal article" date="2024" name="J Genomics">
        <title>Draft genome sequencing and assembly of Favolaschia claudopus CIRM-BRFM 2984 isolated from oak limbs.</title>
        <authorList>
            <person name="Navarro D."/>
            <person name="Drula E."/>
            <person name="Chaduli D."/>
            <person name="Cazenave R."/>
            <person name="Ahrendt S."/>
            <person name="Wang J."/>
            <person name="Lipzen A."/>
            <person name="Daum C."/>
            <person name="Barry K."/>
            <person name="Grigoriev I.V."/>
            <person name="Favel A."/>
            <person name="Rosso M.N."/>
            <person name="Martin F."/>
        </authorList>
    </citation>
    <scope>NUCLEOTIDE SEQUENCE [LARGE SCALE GENOMIC DNA]</scope>
    <source>
        <strain evidence="2 3">CIRM-BRFM 2984</strain>
    </source>
</reference>
<name>A0AAW0BF85_9AGAR</name>
<protein>
    <recommendedName>
        <fullName evidence="4">BTB domain-containing protein</fullName>
    </recommendedName>
</protein>
<evidence type="ECO:0000256" key="1">
    <source>
        <dbReference type="SAM" id="MobiDB-lite"/>
    </source>
</evidence>
<gene>
    <name evidence="2" type="ORF">R3P38DRAFT_3269706</name>
</gene>
<evidence type="ECO:0000313" key="2">
    <source>
        <dbReference type="EMBL" id="KAK7024958.1"/>
    </source>
</evidence>
<dbReference type="SUPFAM" id="SSF54695">
    <property type="entry name" value="POZ domain"/>
    <property type="match status" value="1"/>
</dbReference>
<evidence type="ECO:0000313" key="3">
    <source>
        <dbReference type="Proteomes" id="UP001362999"/>
    </source>
</evidence>
<dbReference type="EMBL" id="JAWWNJ010000034">
    <property type="protein sequence ID" value="KAK7024958.1"/>
    <property type="molecule type" value="Genomic_DNA"/>
</dbReference>
<proteinExistence type="predicted"/>
<comment type="caution">
    <text evidence="2">The sequence shown here is derived from an EMBL/GenBank/DDBJ whole genome shotgun (WGS) entry which is preliminary data.</text>
</comment>
<dbReference type="Gene3D" id="3.30.710.10">
    <property type="entry name" value="Potassium Channel Kv1.1, Chain A"/>
    <property type="match status" value="1"/>
</dbReference>
<dbReference type="AlphaFoldDB" id="A0AAW0BF85"/>
<keyword evidence="3" id="KW-1185">Reference proteome</keyword>
<accession>A0AAW0BF85</accession>
<organism evidence="2 3">
    <name type="scientific">Favolaschia claudopus</name>
    <dbReference type="NCBI Taxonomy" id="2862362"/>
    <lineage>
        <taxon>Eukaryota</taxon>
        <taxon>Fungi</taxon>
        <taxon>Dikarya</taxon>
        <taxon>Basidiomycota</taxon>
        <taxon>Agaricomycotina</taxon>
        <taxon>Agaricomycetes</taxon>
        <taxon>Agaricomycetidae</taxon>
        <taxon>Agaricales</taxon>
        <taxon>Marasmiineae</taxon>
        <taxon>Mycenaceae</taxon>
        <taxon>Favolaschia</taxon>
    </lineage>
</organism>